<dbReference type="Proteomes" id="UP000094285">
    <property type="component" value="Unassembled WGS sequence"/>
</dbReference>
<accession>A0A1E4SDT4</accession>
<reference evidence="2" key="1">
    <citation type="submission" date="2016-05" db="EMBL/GenBank/DDBJ databases">
        <title>Comparative genomics of biotechnologically important yeasts.</title>
        <authorList>
            <consortium name="DOE Joint Genome Institute"/>
            <person name="Riley R."/>
            <person name="Haridas S."/>
            <person name="Wolfe K.H."/>
            <person name="Lopes M.R."/>
            <person name="Hittinger C.T."/>
            <person name="Goker M."/>
            <person name="Salamov A."/>
            <person name="Wisecaver J."/>
            <person name="Long T.M."/>
            <person name="Aerts A.L."/>
            <person name="Barry K."/>
            <person name="Choi C."/>
            <person name="Clum A."/>
            <person name="Coughlan A.Y."/>
            <person name="Deshpande S."/>
            <person name="Douglass A.P."/>
            <person name="Hanson S.J."/>
            <person name="Klenk H.-P."/>
            <person name="Labutti K."/>
            <person name="Lapidus A."/>
            <person name="Lindquist E."/>
            <person name="Lipzen A."/>
            <person name="Meier-Kolthoff J.P."/>
            <person name="Ohm R.A."/>
            <person name="Otillar R.P."/>
            <person name="Pangilinan J."/>
            <person name="Peng Y."/>
            <person name="Rokas A."/>
            <person name="Rosa C.A."/>
            <person name="Scheuner C."/>
            <person name="Sibirny A.A."/>
            <person name="Slot J.C."/>
            <person name="Stielow J.B."/>
            <person name="Sun H."/>
            <person name="Kurtzman C.P."/>
            <person name="Blackwell M."/>
            <person name="Grigoriev I.V."/>
            <person name="Jeffries T.W."/>
        </authorList>
    </citation>
    <scope>NUCLEOTIDE SEQUENCE [LARGE SCALE GENOMIC DNA]</scope>
    <source>
        <strain evidence="2">NRRL Y-17324</strain>
    </source>
</reference>
<dbReference type="EMBL" id="KV453915">
    <property type="protein sequence ID" value="ODV77679.1"/>
    <property type="molecule type" value="Genomic_DNA"/>
</dbReference>
<feature type="non-terminal residue" evidence="1">
    <location>
        <position position="133"/>
    </location>
</feature>
<dbReference type="RefSeq" id="XP_020062801.1">
    <property type="nucleotide sequence ID" value="XM_020208428.1"/>
</dbReference>
<dbReference type="STRING" id="984487.A0A1E4SDT4"/>
<name>A0A1E4SDT4_9ASCO</name>
<proteinExistence type="predicted"/>
<protein>
    <submittedName>
        <fullName evidence="1">Uncharacterized protein</fullName>
    </submittedName>
</protein>
<gene>
    <name evidence="1" type="ORF">CANTADRAFT_32018</name>
</gene>
<evidence type="ECO:0000313" key="2">
    <source>
        <dbReference type="Proteomes" id="UP000094285"/>
    </source>
</evidence>
<evidence type="ECO:0000313" key="1">
    <source>
        <dbReference type="EMBL" id="ODV77679.1"/>
    </source>
</evidence>
<sequence>MDINAVKFNDRYVDGLGNSFSLEPEEMTLECEMTSLGDCFDFSEFKRIKDSALSTEIANNGSEMEMNDEDYEMDDIDAANIKHVGLKRGPYNYYSDAVRERFWNLVIEQGCSVYRAAKLNDICLQTAYTWKRN</sequence>
<dbReference type="OrthoDB" id="4024075at2759"/>
<dbReference type="AlphaFoldDB" id="A0A1E4SDT4"/>
<organism evidence="1 2">
    <name type="scientific">Suhomyces tanzawaensis NRRL Y-17324</name>
    <dbReference type="NCBI Taxonomy" id="984487"/>
    <lineage>
        <taxon>Eukaryota</taxon>
        <taxon>Fungi</taxon>
        <taxon>Dikarya</taxon>
        <taxon>Ascomycota</taxon>
        <taxon>Saccharomycotina</taxon>
        <taxon>Pichiomycetes</taxon>
        <taxon>Debaryomycetaceae</taxon>
        <taxon>Suhomyces</taxon>
    </lineage>
</organism>
<dbReference type="GeneID" id="30982565"/>
<keyword evidence="2" id="KW-1185">Reference proteome</keyword>